<evidence type="ECO:0008006" key="4">
    <source>
        <dbReference type="Google" id="ProtNLM"/>
    </source>
</evidence>
<proteinExistence type="predicted"/>
<comment type="caution">
    <text evidence="2">The sequence shown here is derived from an EMBL/GenBank/DDBJ whole genome shotgun (WGS) entry which is preliminary data.</text>
</comment>
<evidence type="ECO:0000313" key="3">
    <source>
        <dbReference type="Proteomes" id="UP000624244"/>
    </source>
</evidence>
<accession>A0A8H5ZER8</accession>
<feature type="region of interest" description="Disordered" evidence="1">
    <location>
        <begin position="1"/>
        <end position="29"/>
    </location>
</feature>
<evidence type="ECO:0000313" key="2">
    <source>
        <dbReference type="EMBL" id="KAF5847897.1"/>
    </source>
</evidence>
<protein>
    <recommendedName>
        <fullName evidence="4">Apple domain-containing protein</fullName>
    </recommendedName>
</protein>
<name>A0A8H5ZER8_COCSA</name>
<dbReference type="AlphaFoldDB" id="A0A8H5ZER8"/>
<reference evidence="2" key="1">
    <citation type="submission" date="2019-11" db="EMBL/GenBank/DDBJ databases">
        <title>Bipolaris sorokiniana Genome sequencing.</title>
        <authorList>
            <person name="Wang H."/>
        </authorList>
    </citation>
    <scope>NUCLEOTIDE SEQUENCE</scope>
</reference>
<sequence>MTLLALRSVDPSPNASLSSSSAAVTASSTTSTTIRTPHLAACSQSCLQNPSCQFFFLYSTNVCYIFTIPLSESQCKFVILVSGSDCFLYNVDYNKDTPVVPLDYISLSERDCDI</sequence>
<dbReference type="EMBL" id="WNKQ01000012">
    <property type="protein sequence ID" value="KAF5847897.1"/>
    <property type="molecule type" value="Genomic_DNA"/>
</dbReference>
<feature type="compositionally biased region" description="Low complexity" evidence="1">
    <location>
        <begin position="15"/>
        <end position="29"/>
    </location>
</feature>
<gene>
    <name evidence="2" type="ORF">GGP41_009091</name>
</gene>
<dbReference type="Proteomes" id="UP000624244">
    <property type="component" value="Unassembled WGS sequence"/>
</dbReference>
<organism evidence="2 3">
    <name type="scientific">Cochliobolus sativus</name>
    <name type="common">Common root rot and spot blotch fungus</name>
    <name type="synonym">Bipolaris sorokiniana</name>
    <dbReference type="NCBI Taxonomy" id="45130"/>
    <lineage>
        <taxon>Eukaryota</taxon>
        <taxon>Fungi</taxon>
        <taxon>Dikarya</taxon>
        <taxon>Ascomycota</taxon>
        <taxon>Pezizomycotina</taxon>
        <taxon>Dothideomycetes</taxon>
        <taxon>Pleosporomycetidae</taxon>
        <taxon>Pleosporales</taxon>
        <taxon>Pleosporineae</taxon>
        <taxon>Pleosporaceae</taxon>
        <taxon>Bipolaris</taxon>
    </lineage>
</organism>
<evidence type="ECO:0000256" key="1">
    <source>
        <dbReference type="SAM" id="MobiDB-lite"/>
    </source>
</evidence>